<dbReference type="PANTHER" id="PTHR24409:SF295">
    <property type="entry name" value="AZ2-RELATED"/>
    <property type="match status" value="1"/>
</dbReference>
<evidence type="ECO:0000256" key="4">
    <source>
        <dbReference type="ARBA" id="ARBA00022771"/>
    </source>
</evidence>
<keyword evidence="4" id="KW-0863">Zinc-finger</keyword>
<keyword evidence="6" id="KW-0238">DNA-binding</keyword>
<feature type="domain" description="C2H2-type" evidence="9">
    <location>
        <begin position="485"/>
        <end position="505"/>
    </location>
</feature>
<proteinExistence type="predicted"/>
<dbReference type="FunFam" id="3.30.160.60:FF:000557">
    <property type="entry name" value="zinc finger and SCAN domain-containing protein 29"/>
    <property type="match status" value="1"/>
</dbReference>
<evidence type="ECO:0000256" key="5">
    <source>
        <dbReference type="ARBA" id="ARBA00022833"/>
    </source>
</evidence>
<evidence type="ECO:0000256" key="7">
    <source>
        <dbReference type="ARBA" id="ARBA00023242"/>
    </source>
</evidence>
<feature type="domain" description="C2H2-type" evidence="9">
    <location>
        <begin position="542"/>
        <end position="562"/>
    </location>
</feature>
<feature type="domain" description="C2H2-type" evidence="9">
    <location>
        <begin position="570"/>
        <end position="590"/>
    </location>
</feature>
<dbReference type="OrthoDB" id="654211at2759"/>
<evidence type="ECO:0000313" key="11">
    <source>
        <dbReference type="Proteomes" id="UP001154078"/>
    </source>
</evidence>
<evidence type="ECO:0000256" key="8">
    <source>
        <dbReference type="SAM" id="MobiDB-lite"/>
    </source>
</evidence>
<dbReference type="GO" id="GO:0000977">
    <property type="term" value="F:RNA polymerase II transcription regulatory region sequence-specific DNA binding"/>
    <property type="evidence" value="ECO:0007669"/>
    <property type="project" value="TreeGrafter"/>
</dbReference>
<dbReference type="FunFam" id="3.30.160.60:FF:002343">
    <property type="entry name" value="Zinc finger protein 33A"/>
    <property type="match status" value="1"/>
</dbReference>
<dbReference type="EMBL" id="OV121133">
    <property type="protein sequence ID" value="CAH0550769.1"/>
    <property type="molecule type" value="Genomic_DNA"/>
</dbReference>
<dbReference type="SMART" id="SM00355">
    <property type="entry name" value="ZnF_C2H2"/>
    <property type="match status" value="13"/>
</dbReference>
<dbReference type="FunFam" id="3.30.160.60:FF:001004">
    <property type="entry name" value="Zinc finger protein 426"/>
    <property type="match status" value="1"/>
</dbReference>
<dbReference type="Proteomes" id="UP001154078">
    <property type="component" value="Chromosome 2"/>
</dbReference>
<dbReference type="Gene3D" id="3.30.160.60">
    <property type="entry name" value="Classic Zinc Finger"/>
    <property type="match status" value="11"/>
</dbReference>
<dbReference type="AlphaFoldDB" id="A0A9P0AZB3"/>
<evidence type="ECO:0000256" key="1">
    <source>
        <dbReference type="ARBA" id="ARBA00004123"/>
    </source>
</evidence>
<organism evidence="10 11">
    <name type="scientific">Brassicogethes aeneus</name>
    <name type="common">Rape pollen beetle</name>
    <name type="synonym">Meligethes aeneus</name>
    <dbReference type="NCBI Taxonomy" id="1431903"/>
    <lineage>
        <taxon>Eukaryota</taxon>
        <taxon>Metazoa</taxon>
        <taxon>Ecdysozoa</taxon>
        <taxon>Arthropoda</taxon>
        <taxon>Hexapoda</taxon>
        <taxon>Insecta</taxon>
        <taxon>Pterygota</taxon>
        <taxon>Neoptera</taxon>
        <taxon>Endopterygota</taxon>
        <taxon>Coleoptera</taxon>
        <taxon>Polyphaga</taxon>
        <taxon>Cucujiformia</taxon>
        <taxon>Nitidulidae</taxon>
        <taxon>Meligethinae</taxon>
        <taxon>Brassicogethes</taxon>
    </lineage>
</organism>
<keyword evidence="2" id="KW-0479">Metal-binding</keyword>
<dbReference type="PROSITE" id="PS00028">
    <property type="entry name" value="ZINC_FINGER_C2H2_1"/>
    <property type="match status" value="12"/>
</dbReference>
<comment type="subcellular location">
    <subcellularLocation>
        <location evidence="1">Nucleus</location>
    </subcellularLocation>
</comment>
<evidence type="ECO:0000256" key="2">
    <source>
        <dbReference type="ARBA" id="ARBA00022723"/>
    </source>
</evidence>
<dbReference type="InterPro" id="IPR036236">
    <property type="entry name" value="Znf_C2H2_sf"/>
</dbReference>
<name>A0A9P0AZB3_BRAAE</name>
<dbReference type="FunFam" id="3.30.160.60:FF:000145">
    <property type="entry name" value="Zinc finger protein 574"/>
    <property type="match status" value="1"/>
</dbReference>
<evidence type="ECO:0000259" key="9">
    <source>
        <dbReference type="PROSITE" id="PS00028"/>
    </source>
</evidence>
<dbReference type="FunFam" id="3.30.160.60:FF:000671">
    <property type="entry name" value="Zinc finger protein 26"/>
    <property type="match status" value="1"/>
</dbReference>
<keyword evidence="3" id="KW-0677">Repeat</keyword>
<feature type="compositionally biased region" description="Basic and acidic residues" evidence="8">
    <location>
        <begin position="770"/>
        <end position="784"/>
    </location>
</feature>
<feature type="domain" description="C2H2-type" evidence="9">
    <location>
        <begin position="281"/>
        <end position="302"/>
    </location>
</feature>
<evidence type="ECO:0000256" key="6">
    <source>
        <dbReference type="ARBA" id="ARBA00023125"/>
    </source>
</evidence>
<dbReference type="InterPro" id="IPR013087">
    <property type="entry name" value="Znf_C2H2_type"/>
</dbReference>
<accession>A0A9P0AZB3</accession>
<evidence type="ECO:0000313" key="10">
    <source>
        <dbReference type="EMBL" id="CAH0550769.1"/>
    </source>
</evidence>
<dbReference type="Pfam" id="PF00096">
    <property type="entry name" value="zf-C2H2"/>
    <property type="match status" value="13"/>
</dbReference>
<keyword evidence="5" id="KW-0862">Zinc</keyword>
<feature type="domain" description="C2H2-type" evidence="9">
    <location>
        <begin position="227"/>
        <end position="248"/>
    </location>
</feature>
<evidence type="ECO:0000256" key="3">
    <source>
        <dbReference type="ARBA" id="ARBA00022737"/>
    </source>
</evidence>
<feature type="domain" description="C2H2-type" evidence="9">
    <location>
        <begin position="596"/>
        <end position="619"/>
    </location>
</feature>
<gene>
    <name evidence="10" type="ORF">MELIAE_LOCUS3510</name>
</gene>
<keyword evidence="11" id="KW-1185">Reference proteome</keyword>
<dbReference type="GO" id="GO:0008270">
    <property type="term" value="F:zinc ion binding"/>
    <property type="evidence" value="ECO:0007669"/>
    <property type="project" value="UniProtKB-KW"/>
</dbReference>
<protein>
    <recommendedName>
        <fullName evidence="9">C2H2-type domain-containing protein</fullName>
    </recommendedName>
</protein>
<sequence>MYFAFFLSSPDSLHPTFSKIGDCFDRVATATKHVTVTFKTCAVATDAPANRKGVHHLCSRDYAVVDFSGAAFIAYFGLNMEQTEQVYLKEEIVEDDEDRIQYVEEEDEDVDEIHRTEENSEVHTVVQVLQNIPIESIGNQNIIQDYVIHNSDGNLAYIIENVEYEEDDVHEEVATVEIAEVHEEEMADDPGEGQEETQGEEMEVIEGEGFQEGTDNVEGEEKEIFECDSCFKVFRTSAALKRHITVTHCTNDSNDDPLTFQLCVCCGEPSDSGHTIGDFKCEECGKLFLQQNNLARHVSVEHPPNNEYVCSECKKKCANVNELVDHMRIHPIKSIKCTGCDREFTRKYHLDRHLFHTGCMGTEKKAFECRVCSKMFTRKDNLAEHLRAHAGQKNNRKVFHCEFCDKTFKGLPLLNIHLRTHTGEKPYPCDFCDKKFSSSGAQKKHRRIHTGEKPYKCPACGNSFAAKETLNRHMRVHTGEKPHVCQFCGKAFIQPTQLRAHIFHHTGENAYTCPHCNRAFNRRLRLTTHIKYVHEGAKPLECGQCDKTFFRKEDLARHTLAHTGERPFSCNECNKTFMSKSSLRIHSYTHRKEQPCSCDTCGRAFIRQDCLMRHMRARHRDVLEDIMVSAEKKRLQQQLLSAATTAAANKKGGISESIVWNEFTLTESIKELLTLLVDEDCLNEFGYPDAPVDKVLDSVIKRCGHKPASEEDFDYIGRLRENAKLLFTVVIDDDAVKELLNNQTVDEVILHVLKLATKQNDGEAMEEAEGVGKEEPEEKVEVVA</sequence>
<dbReference type="SUPFAM" id="SSF57667">
    <property type="entry name" value="beta-beta-alpha zinc fingers"/>
    <property type="match status" value="6"/>
</dbReference>
<feature type="domain" description="C2H2-type" evidence="9">
    <location>
        <begin position="429"/>
        <end position="449"/>
    </location>
</feature>
<dbReference type="GO" id="GO:0000981">
    <property type="term" value="F:DNA-binding transcription factor activity, RNA polymerase II-specific"/>
    <property type="evidence" value="ECO:0007669"/>
    <property type="project" value="TreeGrafter"/>
</dbReference>
<keyword evidence="7" id="KW-0539">Nucleus</keyword>
<dbReference type="PANTHER" id="PTHR24409">
    <property type="entry name" value="ZINC FINGER PROTEIN 142"/>
    <property type="match status" value="1"/>
</dbReference>
<feature type="domain" description="C2H2-type" evidence="9">
    <location>
        <begin position="401"/>
        <end position="421"/>
    </location>
</feature>
<feature type="domain" description="C2H2-type" evidence="9">
    <location>
        <begin position="513"/>
        <end position="534"/>
    </location>
</feature>
<dbReference type="GO" id="GO:0005634">
    <property type="term" value="C:nucleus"/>
    <property type="evidence" value="ECO:0007669"/>
    <property type="project" value="UniProtKB-SubCell"/>
</dbReference>
<feature type="domain" description="C2H2-type" evidence="9">
    <location>
        <begin position="369"/>
        <end position="389"/>
    </location>
</feature>
<feature type="region of interest" description="Disordered" evidence="8">
    <location>
        <begin position="761"/>
        <end position="784"/>
    </location>
</feature>
<reference evidence="10" key="1">
    <citation type="submission" date="2021-12" db="EMBL/GenBank/DDBJ databases">
        <authorList>
            <person name="King R."/>
        </authorList>
    </citation>
    <scope>NUCLEOTIDE SEQUENCE</scope>
</reference>
<feature type="domain" description="C2H2-type" evidence="9">
    <location>
        <begin position="310"/>
        <end position="330"/>
    </location>
</feature>
<feature type="domain" description="C2H2-type" evidence="9">
    <location>
        <begin position="457"/>
        <end position="477"/>
    </location>
</feature>